<feature type="domain" description="Fibronectin type-III" evidence="6">
    <location>
        <begin position="489"/>
        <end position="575"/>
    </location>
</feature>
<feature type="domain" description="Fibronectin type-III" evidence="6">
    <location>
        <begin position="871"/>
        <end position="968"/>
    </location>
</feature>
<reference evidence="7" key="2">
    <citation type="submission" date="2025-09" db="UniProtKB">
        <authorList>
            <consortium name="Ensembl"/>
        </authorList>
    </citation>
    <scope>IDENTIFICATION</scope>
</reference>
<dbReference type="InterPro" id="IPR013783">
    <property type="entry name" value="Ig-like_fold"/>
</dbReference>
<sequence>WVRALKSQIFLSKGDSVWISKISPAMTGRGIKVKFRTQEPDGLIFFSASPGNQEEYIALQLRSGRPYFLFDPQVQQKTGSDKNSLYYLTDSSEPLGMKMIVQKGFVGCLSDIFLKKVHTPYENWESLNWQDAEEQNNVYHIWEGCPIVLSEGAHFLGKGFLELHSDVFSGGLEFEISFKFKTDQLNGLLFFVYNKDGPDYLAIELKSGILNIFLKTGIVFTQVDLWLGLSYCDGKWNKVTVNKEGSIVSASMNELREQMLEPRVQHLNVNSPIYIGGIPSEIQNFYKELGLEQGFGGCMKDVKFTRGAVVNLASVSSSAVRVNLDGCLSTDSAVNCRGNDSILVYRGKEQSVYESGLQPFTEYLYSVVASNEGGSVSSVWTHVRTRESVPQNVPTPSRVHSINGYSIEVTWDKPAGVIGVIEKYILKAYEEDGPNVPITSAELADTSMLTGILTGLHPFTNYAVTLTACTLAGCTESLHALNISTPQEAPEDVQPPTAMSFPTFLLMSWSPPKTPNGIITQYTLYMNGVPIYFGNGTKYVVKDLAVFAPHQFLLTACTLAGCTNSSQVTLFTAQLPPSHVDAPVLTVLDSRTIYVQWKEPVEVNGILDRYIIYIASNEQNFTKWNVIYNSTELFRDFTIQQLFPGTEYLIKLAACTGGGCSVSEASTALTEESTPEVVPAPKAQSYSSDSFNISWTKPEYPNGIITSYGLYMDGVLMQNSSQLSFYAYGLAPWSLHSFRVQACTAKGCALGPLVEARTMEASPEGTVDIFVAVDGSKDVQLKWLAPNKPNGKLTYTVLVTGLFYADQANANYSIVNGTRMLCSSNESNVWVPVKGLIPFSNYTVQVNASNSQGSLISDAITIVVPPGAPDGVMPPRLSSATPTSLQVVWSTPVRNNAPGAPSYRLQMRRRHSAGDILDLLSSPTASLQHSVGDLEPYTEYEMRVVASNGYGNAYSNWTSMSTAEDKPGPLDPPLILNVTARAASITWQHPLKPNGIIAHYNIYQNGQLHATVLGTRSNCTVEDLHPYTVYVFQVEGCTSKGCSLSPETPEIQTLPDAPEDIPAPELYSDTPTSVVISWQPPAHPNGLVENVTIERRVKGTEQISTVVTLPLTQSMSYIDQSTALSPWQKFEYRMLMSTLHGGTNSSAWSEVTTRPSRPAGVQPPDAEVLGPHSVKVSWKPPLIQNGEILNYEIRMPDPRIVITGNTSSTLSHLVTNLIPYTNYSVTVIACSGGDGFLGGCTESLPTSVTTPSTVPQSVSPLSVIPISESFIAISWQPPLRPNGPHLRYELLRRKIQQPLASNPPEDLNLWHNIYSGTQWFYEDKGLSRYTTYEYKLIVHNEVGYTSSEEVIATTLAGLPKKGSILIARAVNHTAVEVEWSKPTLQDLQGDVAYYTLFLNSTDDGRSLRIQADVNSIVVGDLQPNTEYQIFFQVFNGAHSINSEVVHVTTSDGEPEGMFPPEVVIINSTAVRVIWTSPSNPNGVVTEYSIYVNNKQYKTGMNEPGSVLLADLSPFTVYDIQIEACTVYACVRSNGTQITTVEDEPKQLSAPIIHIIGSRSLQINWASPGQPNGIILGYELLRKAWQRCTPSKSPRSSKSIRMCISLECKKHENICGEVCYHPELKVCCNGILHDNKPGFQCCEDKYIPFILNSPGVCCGGQIHAVQPKHRCCGGYYTRVLVGEVCCPNEEQNRVSVGIGDSCCQGMPYSTSGNQICCGGSLHDSFKQQCCGGEVISTDLVCCGDEEEGTAHRPLTGMFCCGQEYVNMSDTICCSGSSGEFLAHVRKNDQVPVKCCETELIPKSEECCNGVGYNPLKYVCSDKISAGMMMKEECKANILCPLSMEATAHCGKCDFDPRENICAWVKGSQSATEREIKEGVCPAEEESVYTGSPNQYSFTDQNLEPFITYEYRVAAWNSYGRGFSEISRAVTKQDVPQGVSPPKWAKVDNREDMILLNWEEPLQPNGLIIHYIILRNGIERFRGTEMSFTDTSGVQPYQEYSYQLRACTVVGCTDSSKVVAVTVQGIPESVQPPDISALNSTALHLSWIAPKKPNGIIREYQITQVGKGLVYTDAASRMQHTLSGLQPYTNYSFMLTACTSVGCASSQPLSGQTLQAAPHGVWPKPHHITVSSTEVEIYWSEPKKPNGLITQYRLFRDGEQIFLGGSTDLNFTDVNLQPNSRYVYQLEASTWGGSNTSDKYVIQTPVGTPEKIHVPYNVTVIDAYSIFLAWDVPGIFIVNVPLEYNILLNASSPTPLVKPVGRAHFAFVDGLDPYTLYEMRIQACQNGGCGVSGQTYSRTAEAPPREFSPPIVKAMGSALIEVKWAPPKKPNGIITNYFIYRRRVGSQEELLLFIWTEGPLEFIDASDALQPFTLYEYRARAQNAVGSVDSLWASTQTLEASPWGMGAPWAQATSAYSVRLNWTQPVSPNGVISLYRVVCQEKRSDPTFSIPGTQHQAHLFGLKPFTTYHIHVIAVNNAGQVSSPWTSVRTLEASPSGLSNFTVEKKENGRALLLKWSEPSQPNGMIKTYNIFSDDNLEYSGLSRQFLFRRLEPYTLYTLVLEACNAAGCTRSPPQPVQTDEAPPVSQMAPVIQAVNATNVELSWLQPINPNGKIIRYEVIHRCTKENAAGYRATTEDEKIVFTEYNTESNTFIYNDKGLQPWTRYEYKIRTWNAAGYIDSSWTVAKTSQTAPKGLAVPRLSLVSVNPRKVLISWASPAQPNGILQSYRLLKNDVLYPFSFDAATFNYTDEDLLPYSMYSYAIVACTMGGCSTSEPATIRTLEAAPALVDPPSLQAVSATQINASWAPPQIQNGDITKYILKLNNEEYYPGKSLQMLVSNLQPYTQYDFALVACTAGGCTSSISQSVMTMEAPPLNMEAPRLLVMGSESIEITWKLPANPNGKITSYELRRDGVLVYSGLETRYLDFTLMPGMEYSYTVTANNSLGSVTSPSAQIKTNPSAPSGMLPPRLQAWSSKEILVAWDPPIKVNGDIRNYTISIHKPAETGKKTFDFDASHVSFLRRSYIVAELHPYSRYEVQLQACTDLGCASSEWASVQTLEAPPAVQPAPLIEIQTTAGGFQSTSSVLWTGPQQPNGKILYYELYRRRTTQAHINLDLALVYNGSSTSFKDDKLLPYTAYEYQVWSVNSAGRTPSGWSRCRTGPAPPEGLGAPLFDTVASTVAVVNIRPPLKPNGVVSIYRLFSNDTRGTDVVLSEGTATQQTIHGLKPFTTYSIGVEACTCFNCCSKGPMAQITTQPAPPSEQPPPEIRTVTSRNASFQWSAPQSPNGIVTSYELHVYMACPLNLQPAVKACSPGPTEVKYTGKGQSANVSNLEPYTTYNLRVVSYNSVGSSASEWIGFTTEKEPPRYMAPFSVVSNLSTIHIDWSRTFVLNGRLKEYALTESGQRIYSGFDTELYLPRTSDKTFLFQVTCITDEGSAMTPVIKYSAGDGVGKYVKKLPSTYSFHGFGLADTKIPGAGSPTSNRGVHIASGARRLSQSQLSRTYSPASLHRSVSQLLDLYDKKSFVEESPWDAIIRNHRTTGRGLYVDEEDLVNVIKGFSTVTKEHTTFTDTHL</sequence>
<dbReference type="FunFam" id="2.60.40.10:FF:000915">
    <property type="entry name" value="Usherin"/>
    <property type="match status" value="1"/>
</dbReference>
<dbReference type="FunFam" id="2.60.40.10:FF:001285">
    <property type="entry name" value="Usherin"/>
    <property type="match status" value="1"/>
</dbReference>
<feature type="domain" description="Laminin G" evidence="5">
    <location>
        <begin position="150"/>
        <end position="327"/>
    </location>
</feature>
<feature type="domain" description="Fibronectin type-III" evidence="6">
    <location>
        <begin position="3260"/>
        <end position="3360"/>
    </location>
</feature>
<dbReference type="FunFam" id="2.60.120.200:FF:000126">
    <property type="entry name" value="usherin"/>
    <property type="match status" value="1"/>
</dbReference>
<dbReference type="FunFam" id="2.60.40.10:FF:001211">
    <property type="entry name" value="Usherin"/>
    <property type="match status" value="1"/>
</dbReference>
<feature type="domain" description="Fibronectin type-III" evidence="6">
    <location>
        <begin position="576"/>
        <end position="677"/>
    </location>
</feature>
<feature type="domain" description="Fibronectin type-III" evidence="6">
    <location>
        <begin position="1456"/>
        <end position="1545"/>
    </location>
</feature>
<feature type="domain" description="Fibronectin type-III" evidence="6">
    <location>
        <begin position="1160"/>
        <end position="1253"/>
    </location>
</feature>
<feature type="domain" description="Fibronectin type-III" evidence="6">
    <location>
        <begin position="2206"/>
        <end position="2300"/>
    </location>
</feature>
<feature type="domain" description="Fibronectin type-III" evidence="6">
    <location>
        <begin position="678"/>
        <end position="765"/>
    </location>
</feature>
<feature type="domain" description="Fibronectin type-III" evidence="6">
    <location>
        <begin position="2694"/>
        <end position="2784"/>
    </location>
</feature>
<dbReference type="FunFam" id="2.60.40.10:FF:001023">
    <property type="entry name" value="usherin"/>
    <property type="match status" value="1"/>
</dbReference>
<dbReference type="SMART" id="SM00060">
    <property type="entry name" value="FN3"/>
    <property type="match status" value="29"/>
</dbReference>
<feature type="domain" description="Fibronectin type-III" evidence="6">
    <location>
        <begin position="2301"/>
        <end position="2398"/>
    </location>
</feature>
<dbReference type="FunFam" id="2.60.40.10:FF:001037">
    <property type="entry name" value="Usherin"/>
    <property type="match status" value="1"/>
</dbReference>
<accession>A0A8B9MA23</accession>
<dbReference type="InterPro" id="IPR001791">
    <property type="entry name" value="Laminin_G"/>
</dbReference>
<evidence type="ECO:0000256" key="2">
    <source>
        <dbReference type="ARBA" id="ARBA00023273"/>
    </source>
</evidence>
<evidence type="ECO:0000259" key="5">
    <source>
        <dbReference type="PROSITE" id="PS50025"/>
    </source>
</evidence>
<dbReference type="Gene3D" id="2.60.120.200">
    <property type="match status" value="3"/>
</dbReference>
<evidence type="ECO:0000256" key="3">
    <source>
        <dbReference type="PROSITE-ProRule" id="PRU00122"/>
    </source>
</evidence>
<feature type="domain" description="Fibronectin type-III" evidence="6">
    <location>
        <begin position="2961"/>
        <end position="3060"/>
    </location>
</feature>
<dbReference type="PROSITE" id="PS50025">
    <property type="entry name" value="LAM_G_DOMAIN"/>
    <property type="match status" value="1"/>
</dbReference>
<reference evidence="7" key="1">
    <citation type="submission" date="2025-08" db="UniProtKB">
        <authorList>
            <consortium name="Ensembl"/>
        </authorList>
    </citation>
    <scope>IDENTIFICATION</scope>
</reference>
<comment type="caution">
    <text evidence="3">Lacks conserved residue(s) required for the propagation of feature annotation.</text>
</comment>
<feature type="compositionally biased region" description="Polar residues" evidence="4">
    <location>
        <begin position="1144"/>
        <end position="1155"/>
    </location>
</feature>
<feature type="domain" description="Fibronectin type-III" evidence="6">
    <location>
        <begin position="1361"/>
        <end position="1452"/>
    </location>
</feature>
<feature type="domain" description="Fibronectin type-III" evidence="6">
    <location>
        <begin position="3164"/>
        <end position="3257"/>
    </location>
</feature>
<dbReference type="FunFam" id="2.60.40.10:FF:001390">
    <property type="entry name" value="Usherin"/>
    <property type="match status" value="1"/>
</dbReference>
<dbReference type="FunFam" id="2.60.40.10:FF:000991">
    <property type="entry name" value="Usherin"/>
    <property type="match status" value="1"/>
</dbReference>
<evidence type="ECO:0000259" key="6">
    <source>
        <dbReference type="PROSITE" id="PS50853"/>
    </source>
</evidence>
<dbReference type="Pfam" id="PF02210">
    <property type="entry name" value="Laminin_G_2"/>
    <property type="match status" value="1"/>
</dbReference>
<evidence type="ECO:0008006" key="9">
    <source>
        <dbReference type="Google" id="ProtNLM"/>
    </source>
</evidence>
<feature type="domain" description="Fibronectin type-III" evidence="6">
    <location>
        <begin position="1057"/>
        <end position="1156"/>
    </location>
</feature>
<dbReference type="FunFam" id="2.60.40.10:FF:001716">
    <property type="entry name" value="Usherin"/>
    <property type="match status" value="1"/>
</dbReference>
<protein>
    <recommendedName>
        <fullName evidence="9">Usherin</fullName>
    </recommendedName>
</protein>
<dbReference type="FunFam" id="2.60.40.10:FF:002683">
    <property type="entry name" value="Predicted protein"/>
    <property type="match status" value="1"/>
</dbReference>
<dbReference type="Pfam" id="PF00041">
    <property type="entry name" value="fn3"/>
    <property type="match status" value="16"/>
</dbReference>
<evidence type="ECO:0000256" key="4">
    <source>
        <dbReference type="SAM" id="MobiDB-lite"/>
    </source>
</evidence>
<dbReference type="FunFam" id="2.60.40.10:FF:001004">
    <property type="entry name" value="Usherin"/>
    <property type="match status" value="1"/>
</dbReference>
<feature type="domain" description="Fibronectin type-III" evidence="6">
    <location>
        <begin position="2027"/>
        <end position="2114"/>
    </location>
</feature>
<dbReference type="FunFam" id="2.60.40.10:FF:001161">
    <property type="entry name" value="Usherin"/>
    <property type="match status" value="1"/>
</dbReference>
<dbReference type="CDD" id="cd00063">
    <property type="entry name" value="FN3"/>
    <property type="match status" value="28"/>
</dbReference>
<feature type="domain" description="Fibronectin type-III" evidence="6">
    <location>
        <begin position="3062"/>
        <end position="3163"/>
    </location>
</feature>
<dbReference type="InterPro" id="IPR013320">
    <property type="entry name" value="ConA-like_dom_sf"/>
</dbReference>
<feature type="domain" description="Fibronectin type-III" evidence="6">
    <location>
        <begin position="2402"/>
        <end position="2494"/>
    </location>
</feature>
<dbReference type="FunFam" id="2.60.40.10:FF:001099">
    <property type="entry name" value="Usherin"/>
    <property type="match status" value="1"/>
</dbReference>
<feature type="domain" description="Fibronectin type-III" evidence="6">
    <location>
        <begin position="1257"/>
        <end position="1357"/>
    </location>
</feature>
<feature type="domain" description="Fibronectin type-III" evidence="6">
    <location>
        <begin position="1936"/>
        <end position="2024"/>
    </location>
</feature>
<dbReference type="Proteomes" id="UP000694541">
    <property type="component" value="Unplaced"/>
</dbReference>
<feature type="domain" description="Fibronectin type-III" evidence="6">
    <location>
        <begin position="2785"/>
        <end position="2872"/>
    </location>
</feature>
<dbReference type="Pfam" id="PF24748">
    <property type="entry name" value="Galaxin_repeat"/>
    <property type="match status" value="1"/>
</dbReference>
<dbReference type="FunFam" id="2.60.40.10:FF:001379">
    <property type="entry name" value="Usherin"/>
    <property type="match status" value="1"/>
</dbReference>
<feature type="domain" description="Fibronectin type-III" evidence="6">
    <location>
        <begin position="969"/>
        <end position="1056"/>
    </location>
</feature>
<organism evidence="7 8">
    <name type="scientific">Accipiter nisus</name>
    <name type="common">Eurasian sparrowhawk</name>
    <dbReference type="NCBI Taxonomy" id="211598"/>
    <lineage>
        <taxon>Eukaryota</taxon>
        <taxon>Metazoa</taxon>
        <taxon>Chordata</taxon>
        <taxon>Craniata</taxon>
        <taxon>Vertebrata</taxon>
        <taxon>Euteleostomi</taxon>
        <taxon>Archelosauria</taxon>
        <taxon>Archosauria</taxon>
        <taxon>Dinosauria</taxon>
        <taxon>Saurischia</taxon>
        <taxon>Theropoda</taxon>
        <taxon>Coelurosauria</taxon>
        <taxon>Aves</taxon>
        <taxon>Neognathae</taxon>
        <taxon>Neoaves</taxon>
        <taxon>Telluraves</taxon>
        <taxon>Accipitrimorphae</taxon>
        <taxon>Accipitriformes</taxon>
        <taxon>Accipitridae</taxon>
        <taxon>Accipitrinae</taxon>
        <taxon>Accipiter</taxon>
    </lineage>
</organism>
<dbReference type="GO" id="GO:0042995">
    <property type="term" value="C:cell projection"/>
    <property type="evidence" value="ECO:0007669"/>
    <property type="project" value="UniProtKB-SubCell"/>
</dbReference>
<feature type="region of interest" description="Disordered" evidence="4">
    <location>
        <begin position="1144"/>
        <end position="1167"/>
    </location>
</feature>
<feature type="domain" description="Fibronectin type-III" evidence="6">
    <location>
        <begin position="393"/>
        <end position="488"/>
    </location>
</feature>
<dbReference type="FunFam" id="2.60.40.10:FF:001227">
    <property type="entry name" value="Usherin"/>
    <property type="match status" value="1"/>
</dbReference>
<dbReference type="FunFam" id="2.60.40.10:FF:001135">
    <property type="entry name" value="Usherin"/>
    <property type="match status" value="1"/>
</dbReference>
<dbReference type="FunFam" id="2.60.40.10:FF:001168">
    <property type="entry name" value="Usherin"/>
    <property type="match status" value="1"/>
</dbReference>
<dbReference type="InterPro" id="IPR056601">
    <property type="entry name" value="Galaxin_dom"/>
</dbReference>
<dbReference type="FunFam" id="2.60.40.10:FF:001100">
    <property type="entry name" value="Usherin"/>
    <property type="match status" value="1"/>
</dbReference>
<feature type="domain" description="Fibronectin type-III" evidence="6">
    <location>
        <begin position="2115"/>
        <end position="2205"/>
    </location>
</feature>
<dbReference type="FunFam" id="2.60.40.10:FF:001201">
    <property type="entry name" value="Usherin"/>
    <property type="match status" value="1"/>
</dbReference>
<dbReference type="CDD" id="cd00110">
    <property type="entry name" value="LamG"/>
    <property type="match status" value="1"/>
</dbReference>
<feature type="domain" description="Fibronectin type-III" evidence="6">
    <location>
        <begin position="2873"/>
        <end position="2957"/>
    </location>
</feature>
<dbReference type="InterPro" id="IPR050713">
    <property type="entry name" value="RTP_Phos/Ushers"/>
</dbReference>
<keyword evidence="2" id="KW-0966">Cell projection</keyword>
<dbReference type="FunFam" id="2.60.40.10:FF:001030">
    <property type="entry name" value="Usherin"/>
    <property type="match status" value="1"/>
</dbReference>
<dbReference type="Ensembl" id="ENSANIT00000005873.1">
    <property type="protein sequence ID" value="ENSANIP00000005685.1"/>
    <property type="gene ID" value="ENSANIG00000003236.1"/>
</dbReference>
<name>A0A8B9MA23_9AVES</name>
<dbReference type="InterPro" id="IPR036116">
    <property type="entry name" value="FN3_sf"/>
</dbReference>
<dbReference type="FunFam" id="2.60.40.10:FF:001173">
    <property type="entry name" value="Usherin"/>
    <property type="match status" value="1"/>
</dbReference>
<dbReference type="FunFam" id="2.60.40.10:FF:001255">
    <property type="entry name" value="usherin"/>
    <property type="match status" value="1"/>
</dbReference>
<feature type="domain" description="Fibronectin type-III" evidence="6">
    <location>
        <begin position="2495"/>
        <end position="2580"/>
    </location>
</feature>
<comment type="subcellular location">
    <subcellularLocation>
        <location evidence="1">Cell projection</location>
    </subcellularLocation>
</comment>
<dbReference type="InterPro" id="IPR003961">
    <property type="entry name" value="FN3_dom"/>
</dbReference>
<dbReference type="PROSITE" id="PS50853">
    <property type="entry name" value="FN3"/>
    <property type="match status" value="26"/>
</dbReference>
<dbReference type="FunFam" id="2.60.40.10:FF:001416">
    <property type="entry name" value="Usherin"/>
    <property type="match status" value="1"/>
</dbReference>
<dbReference type="SUPFAM" id="SSF49899">
    <property type="entry name" value="Concanavalin A-like lectins/glucanases"/>
    <property type="match status" value="2"/>
</dbReference>
<keyword evidence="8" id="KW-1185">Reference proteome</keyword>
<dbReference type="Gene3D" id="2.60.40.10">
    <property type="entry name" value="Immunoglobulins"/>
    <property type="match status" value="29"/>
</dbReference>
<dbReference type="SUPFAM" id="SSF49265">
    <property type="entry name" value="Fibronectin type III"/>
    <property type="match status" value="17"/>
</dbReference>
<proteinExistence type="predicted"/>
<evidence type="ECO:0000313" key="7">
    <source>
        <dbReference type="Ensembl" id="ENSANIP00000005685.1"/>
    </source>
</evidence>
<dbReference type="SMART" id="SM00282">
    <property type="entry name" value="LamG"/>
    <property type="match status" value="1"/>
</dbReference>
<evidence type="ECO:0000313" key="8">
    <source>
        <dbReference type="Proteomes" id="UP000694541"/>
    </source>
</evidence>
<dbReference type="FunFam" id="2.60.40.10:FF:001176">
    <property type="entry name" value="Usherin"/>
    <property type="match status" value="1"/>
</dbReference>
<dbReference type="FunFam" id="2.60.40.10:FF:001945">
    <property type="entry name" value="Usherin"/>
    <property type="match status" value="1"/>
</dbReference>
<dbReference type="PANTHER" id="PTHR46957:SF7">
    <property type="entry name" value="USHERIN"/>
    <property type="match status" value="1"/>
</dbReference>
<dbReference type="FunFam" id="2.60.40.10:FF:000819">
    <property type="entry name" value="Usherin"/>
    <property type="match status" value="1"/>
</dbReference>
<evidence type="ECO:0000256" key="1">
    <source>
        <dbReference type="ARBA" id="ARBA00004316"/>
    </source>
</evidence>
<dbReference type="PANTHER" id="PTHR46957">
    <property type="entry name" value="CYTOKINE RECEPTOR"/>
    <property type="match status" value="1"/>
</dbReference>
<dbReference type="FunFam" id="2.60.40.10:FF:001276">
    <property type="entry name" value="Usherin"/>
    <property type="match status" value="1"/>
</dbReference>
<feature type="domain" description="Fibronectin type-III" evidence="6">
    <location>
        <begin position="2582"/>
        <end position="2691"/>
    </location>
</feature>